<dbReference type="Pfam" id="PF16254">
    <property type="entry name" value="DUF4910"/>
    <property type="match status" value="1"/>
</dbReference>
<dbReference type="AlphaFoldDB" id="A0A432M5L4"/>
<name>A0A432M5L4_9GAMM</name>
<protein>
    <submittedName>
        <fullName evidence="2">DUF4910 domain-containing protein</fullName>
    </submittedName>
</protein>
<evidence type="ECO:0000313" key="2">
    <source>
        <dbReference type="EMBL" id="RUL74957.1"/>
    </source>
</evidence>
<gene>
    <name evidence="2" type="ORF">EKH80_12825</name>
</gene>
<keyword evidence="3" id="KW-1185">Reference proteome</keyword>
<dbReference type="InterPro" id="IPR032589">
    <property type="entry name" value="DUF4910"/>
</dbReference>
<dbReference type="SUPFAM" id="SSF53187">
    <property type="entry name" value="Zn-dependent exopeptidases"/>
    <property type="match status" value="1"/>
</dbReference>
<reference evidence="2 3" key="1">
    <citation type="submission" date="2018-12" db="EMBL/GenBank/DDBJ databases">
        <title>Dyella dinghuensis sp. nov. DHOA06 and Dyella choica sp. nov. 4M-K27, isolated from forest soil.</title>
        <authorList>
            <person name="Qiu L.-H."/>
            <person name="Gao Z.-H."/>
        </authorList>
    </citation>
    <scope>NUCLEOTIDE SEQUENCE [LARGE SCALE GENOMIC DNA]</scope>
    <source>
        <strain evidence="2 3">4M-K27</strain>
    </source>
</reference>
<organism evidence="2 3">
    <name type="scientific">Dyella choica</name>
    <dbReference type="NCBI Taxonomy" id="1927959"/>
    <lineage>
        <taxon>Bacteria</taxon>
        <taxon>Pseudomonadati</taxon>
        <taxon>Pseudomonadota</taxon>
        <taxon>Gammaproteobacteria</taxon>
        <taxon>Lysobacterales</taxon>
        <taxon>Rhodanobacteraceae</taxon>
        <taxon>Dyella</taxon>
    </lineage>
</organism>
<dbReference type="Gene3D" id="3.40.630.10">
    <property type="entry name" value="Zn peptidases"/>
    <property type="match status" value="1"/>
</dbReference>
<evidence type="ECO:0000313" key="3">
    <source>
        <dbReference type="Proteomes" id="UP000274358"/>
    </source>
</evidence>
<evidence type="ECO:0000259" key="1">
    <source>
        <dbReference type="Pfam" id="PF16254"/>
    </source>
</evidence>
<accession>A0A432M5L4</accession>
<dbReference type="EMBL" id="RYYV01000008">
    <property type="protein sequence ID" value="RUL74957.1"/>
    <property type="molecule type" value="Genomic_DNA"/>
</dbReference>
<comment type="caution">
    <text evidence="2">The sequence shown here is derived from an EMBL/GenBank/DDBJ whole genome shotgun (WGS) entry which is preliminary data.</text>
</comment>
<sequence length="526" mass="58666">MRKDAADGLPDIMQTLPSITELVDVENIESIINVLQDIDRHQGSVTIGEACHVLLAMVTQRNVRCSARIIKFPLDRRTQCLGFDLPPMWTLSSARVSLYGPEELLTLTQQNNPMLIATHSAAHHGRANLVDFKSHQNFEGRVVLYAGTRTDFSKVIAKAVDSHATGIATSCFSKSVGGKQARGRIELPPDSKIFALSLLPSEMRQLELGLENAKVVFNVDIDARQTGWMPVVELSLDSDDPREYWLTAHVCHPRPSANDNASGVAVAIEIYRMLCLLQADGFHFPSIRILLSPEFVGMAAYLSTISKKPCFVINIDTVGGDIGATGAKLELELAPNFMSAPQQVRLRQLIEANAIALSPQTCTTIPFVGYSDHALFASHGINVPAVQFGQSSDPYNHTDLDRIDNLSLPQLRWLVALITQYLHEEASSHDPPPASCTLANKTYQAPFNIRRLLPMLNEEDRQFVENNFASRKTTFRDLQYIWLLFQRETSIKTIMEKIIDVFPDTDRTTMERYVKKIADVTPTRLI</sequence>
<proteinExistence type="predicted"/>
<feature type="domain" description="DUF4910" evidence="1">
    <location>
        <begin position="214"/>
        <end position="411"/>
    </location>
</feature>
<dbReference type="Proteomes" id="UP000274358">
    <property type="component" value="Unassembled WGS sequence"/>
</dbReference>